<organism evidence="2 3">
    <name type="scientific">Cohnella herbarum</name>
    <dbReference type="NCBI Taxonomy" id="2728023"/>
    <lineage>
        <taxon>Bacteria</taxon>
        <taxon>Bacillati</taxon>
        <taxon>Bacillota</taxon>
        <taxon>Bacilli</taxon>
        <taxon>Bacillales</taxon>
        <taxon>Paenibacillaceae</taxon>
        <taxon>Cohnella</taxon>
    </lineage>
</organism>
<dbReference type="SUPFAM" id="SSF47413">
    <property type="entry name" value="lambda repressor-like DNA-binding domains"/>
    <property type="match status" value="1"/>
</dbReference>
<dbReference type="PANTHER" id="PTHR37301:SF1">
    <property type="entry name" value="DNA-BINDING PROTEIN"/>
    <property type="match status" value="1"/>
</dbReference>
<dbReference type="InterPro" id="IPR001387">
    <property type="entry name" value="Cro/C1-type_HTH"/>
</dbReference>
<dbReference type="Proteomes" id="UP000502248">
    <property type="component" value="Chromosome"/>
</dbReference>
<dbReference type="EMBL" id="CP051680">
    <property type="protein sequence ID" value="QJD81728.1"/>
    <property type="molecule type" value="Genomic_DNA"/>
</dbReference>
<dbReference type="RefSeq" id="WP_169278034.1">
    <property type="nucleotide sequence ID" value="NZ_CP051680.1"/>
</dbReference>
<feature type="domain" description="HTH cro/C1-type" evidence="1">
    <location>
        <begin position="7"/>
        <end position="62"/>
    </location>
</feature>
<dbReference type="KEGG" id="cheb:HH215_00030"/>
<proteinExistence type="predicted"/>
<dbReference type="PROSITE" id="PS50943">
    <property type="entry name" value="HTH_CROC1"/>
    <property type="match status" value="1"/>
</dbReference>
<name>A0A7Z2ZJC4_9BACL</name>
<accession>A0A7Z2ZJC4</accession>
<dbReference type="Gene3D" id="1.10.260.40">
    <property type="entry name" value="lambda repressor-like DNA-binding domains"/>
    <property type="match status" value="1"/>
</dbReference>
<reference evidence="2 3" key="1">
    <citation type="submission" date="2020-04" db="EMBL/GenBank/DDBJ databases">
        <title>Genome sequencing of novel species.</title>
        <authorList>
            <person name="Heo J."/>
            <person name="Kim S.-J."/>
            <person name="Kim J.-S."/>
            <person name="Hong S.-B."/>
            <person name="Kwon S.-W."/>
        </authorList>
    </citation>
    <scope>NUCLEOTIDE SEQUENCE [LARGE SCALE GENOMIC DNA]</scope>
    <source>
        <strain evidence="2 3">MFER-1</strain>
    </source>
</reference>
<evidence type="ECO:0000313" key="2">
    <source>
        <dbReference type="EMBL" id="QJD81728.1"/>
    </source>
</evidence>
<evidence type="ECO:0000259" key="1">
    <source>
        <dbReference type="PROSITE" id="PS50943"/>
    </source>
</evidence>
<dbReference type="AlphaFoldDB" id="A0A7Z2ZJC4"/>
<dbReference type="CDD" id="cd00093">
    <property type="entry name" value="HTH_XRE"/>
    <property type="match status" value="1"/>
</dbReference>
<dbReference type="Pfam" id="PF13443">
    <property type="entry name" value="HTH_26"/>
    <property type="match status" value="1"/>
</dbReference>
<protein>
    <submittedName>
        <fullName evidence="2">Helix-turn-helix transcriptional regulator</fullName>
    </submittedName>
</protein>
<dbReference type="PANTHER" id="PTHR37301">
    <property type="entry name" value="DNA-BINDING PROTEIN-RELATED"/>
    <property type="match status" value="1"/>
</dbReference>
<gene>
    <name evidence="2" type="ORF">HH215_00030</name>
</gene>
<dbReference type="GO" id="GO:0003677">
    <property type="term" value="F:DNA binding"/>
    <property type="evidence" value="ECO:0007669"/>
    <property type="project" value="InterPro"/>
</dbReference>
<keyword evidence="3" id="KW-1185">Reference proteome</keyword>
<dbReference type="SMART" id="SM00530">
    <property type="entry name" value="HTH_XRE"/>
    <property type="match status" value="1"/>
</dbReference>
<dbReference type="InterPro" id="IPR010982">
    <property type="entry name" value="Lambda_DNA-bd_dom_sf"/>
</dbReference>
<evidence type="ECO:0000313" key="3">
    <source>
        <dbReference type="Proteomes" id="UP000502248"/>
    </source>
</evidence>
<sequence length="68" mass="7942">MKIIIKLDQLLVERDMSQHELARLADIRQPSINEMCQNKTKRIPLDNLAKICEVLNCQITDVLELRPE</sequence>